<sequence>IINECNVHYWATALMITTYRYIASIDSDLGKPPFAVPRLRFVANATSISPSIRSSYMLEERIEGDFIKYVHNDDPEPLLDPEDPEYNTAVFLCFTQHVQYIQTHKKAFISDYQGAGNLLTDAQIMTSDDFGMEMFGPGNVKEGVRDFEAKHKCNRFCRWYDLKPFGQVAGHQDTE</sequence>
<evidence type="ECO:0000256" key="1">
    <source>
        <dbReference type="ARBA" id="ARBA00022527"/>
    </source>
</evidence>
<evidence type="ECO:0000313" key="7">
    <source>
        <dbReference type="EMBL" id="KAF6745209.1"/>
    </source>
</evidence>
<dbReference type="EMBL" id="JACGCI010000109">
    <property type="protein sequence ID" value="KAF6745209.1"/>
    <property type="molecule type" value="Genomic_DNA"/>
</dbReference>
<accession>A0A8H6HDT4</accession>
<keyword evidence="5" id="KW-0067">ATP-binding</keyword>
<dbReference type="SUPFAM" id="SSF56112">
    <property type="entry name" value="Protein kinase-like (PK-like)"/>
    <property type="match status" value="1"/>
</dbReference>
<dbReference type="GO" id="GO:0031037">
    <property type="term" value="P:myosin II filament disassembly"/>
    <property type="evidence" value="ECO:0007669"/>
    <property type="project" value="TreeGrafter"/>
</dbReference>
<protein>
    <recommendedName>
        <fullName evidence="6">Alpha-type protein kinase domain-containing protein</fullName>
    </recommendedName>
</protein>
<dbReference type="GO" id="GO:0005524">
    <property type="term" value="F:ATP binding"/>
    <property type="evidence" value="ECO:0007669"/>
    <property type="project" value="UniProtKB-KW"/>
</dbReference>
<dbReference type="Pfam" id="PF02816">
    <property type="entry name" value="Alpha_kinase"/>
    <property type="match status" value="1"/>
</dbReference>
<feature type="domain" description="Alpha-type protein kinase" evidence="6">
    <location>
        <begin position="1"/>
        <end position="165"/>
    </location>
</feature>
<organism evidence="7 8">
    <name type="scientific">Ephemerocybe angulata</name>
    <dbReference type="NCBI Taxonomy" id="980116"/>
    <lineage>
        <taxon>Eukaryota</taxon>
        <taxon>Fungi</taxon>
        <taxon>Dikarya</taxon>
        <taxon>Basidiomycota</taxon>
        <taxon>Agaricomycotina</taxon>
        <taxon>Agaricomycetes</taxon>
        <taxon>Agaricomycetidae</taxon>
        <taxon>Agaricales</taxon>
        <taxon>Agaricineae</taxon>
        <taxon>Psathyrellaceae</taxon>
        <taxon>Ephemerocybe</taxon>
    </lineage>
</organism>
<dbReference type="PANTHER" id="PTHR45992">
    <property type="entry name" value="EUKARYOTIC ELONGATION FACTOR 2 KINASE-RELATED"/>
    <property type="match status" value="1"/>
</dbReference>
<dbReference type="Gene3D" id="3.20.200.10">
    <property type="entry name" value="MHCK/EF2 kinase"/>
    <property type="match status" value="1"/>
</dbReference>
<dbReference type="AlphaFoldDB" id="A0A8H6HDT4"/>
<keyword evidence="8" id="KW-1185">Reference proteome</keyword>
<evidence type="ECO:0000256" key="2">
    <source>
        <dbReference type="ARBA" id="ARBA00022679"/>
    </source>
</evidence>
<keyword evidence="2" id="KW-0808">Transferase</keyword>
<comment type="caution">
    <text evidence="7">The sequence shown here is derived from an EMBL/GenBank/DDBJ whole genome shotgun (WGS) entry which is preliminary data.</text>
</comment>
<gene>
    <name evidence="7" type="ORF">DFP72DRAFT_824733</name>
</gene>
<dbReference type="PANTHER" id="PTHR45992:SF2">
    <property type="entry name" value="EUKARYOTIC ELONGATION FACTOR 2 KINASE"/>
    <property type="match status" value="1"/>
</dbReference>
<keyword evidence="1" id="KW-0723">Serine/threonine-protein kinase</keyword>
<evidence type="ECO:0000313" key="8">
    <source>
        <dbReference type="Proteomes" id="UP000521943"/>
    </source>
</evidence>
<reference evidence="7 8" key="1">
    <citation type="submission" date="2020-07" db="EMBL/GenBank/DDBJ databases">
        <title>Comparative genomics of pyrophilous fungi reveals a link between fire events and developmental genes.</title>
        <authorList>
            <consortium name="DOE Joint Genome Institute"/>
            <person name="Steindorff A.S."/>
            <person name="Carver A."/>
            <person name="Calhoun S."/>
            <person name="Stillman K."/>
            <person name="Liu H."/>
            <person name="Lipzen A."/>
            <person name="Pangilinan J."/>
            <person name="Labutti K."/>
            <person name="Bruns T.D."/>
            <person name="Grigoriev I.V."/>
        </authorList>
    </citation>
    <scope>NUCLEOTIDE SEQUENCE [LARGE SCALE GENOMIC DNA]</scope>
    <source>
        <strain evidence="7 8">CBS 144469</strain>
    </source>
</reference>
<evidence type="ECO:0000256" key="5">
    <source>
        <dbReference type="ARBA" id="ARBA00022840"/>
    </source>
</evidence>
<feature type="non-terminal residue" evidence="7">
    <location>
        <position position="1"/>
    </location>
</feature>
<evidence type="ECO:0000256" key="3">
    <source>
        <dbReference type="ARBA" id="ARBA00022741"/>
    </source>
</evidence>
<dbReference type="OrthoDB" id="2658733at2759"/>
<dbReference type="GO" id="GO:0004674">
    <property type="term" value="F:protein serine/threonine kinase activity"/>
    <property type="evidence" value="ECO:0007669"/>
    <property type="project" value="UniProtKB-KW"/>
</dbReference>
<evidence type="ECO:0000256" key="4">
    <source>
        <dbReference type="ARBA" id="ARBA00022777"/>
    </source>
</evidence>
<dbReference type="GO" id="GO:1903013">
    <property type="term" value="P:response to differentiation-inducing factor 1"/>
    <property type="evidence" value="ECO:0007669"/>
    <property type="project" value="TreeGrafter"/>
</dbReference>
<dbReference type="InterPro" id="IPR004166">
    <property type="entry name" value="a-kinase_dom"/>
</dbReference>
<dbReference type="PROSITE" id="PS51158">
    <property type="entry name" value="ALPHA_KINASE"/>
    <property type="match status" value="1"/>
</dbReference>
<evidence type="ECO:0000259" key="6">
    <source>
        <dbReference type="PROSITE" id="PS51158"/>
    </source>
</evidence>
<name>A0A8H6HDT4_9AGAR</name>
<dbReference type="InterPro" id="IPR051852">
    <property type="entry name" value="Alpha-type_PK"/>
</dbReference>
<dbReference type="InterPro" id="IPR011009">
    <property type="entry name" value="Kinase-like_dom_sf"/>
</dbReference>
<keyword evidence="3" id="KW-0547">Nucleotide-binding</keyword>
<proteinExistence type="predicted"/>
<keyword evidence="4" id="KW-0418">Kinase</keyword>
<dbReference type="Proteomes" id="UP000521943">
    <property type="component" value="Unassembled WGS sequence"/>
</dbReference>